<evidence type="ECO:0000313" key="1">
    <source>
        <dbReference type="EMBL" id="KAL3886917.1"/>
    </source>
</evidence>
<dbReference type="Proteomes" id="UP001634394">
    <property type="component" value="Unassembled WGS sequence"/>
</dbReference>
<sequence length="86" mass="9308">DGVSMSLHPPNIDIGSSTVNPTMRLNMQCSSSGTLDVDYLIQLKLSRRKFTEHTFTVIASMTPAGVPLLEPTVPSDIHNRSPNITG</sequence>
<proteinExistence type="predicted"/>
<comment type="caution">
    <text evidence="1">The sequence shown here is derived from an EMBL/GenBank/DDBJ whole genome shotgun (WGS) entry which is preliminary data.</text>
</comment>
<evidence type="ECO:0000313" key="2">
    <source>
        <dbReference type="Proteomes" id="UP001634394"/>
    </source>
</evidence>
<feature type="non-terminal residue" evidence="1">
    <location>
        <position position="1"/>
    </location>
</feature>
<reference evidence="1 2" key="1">
    <citation type="submission" date="2024-11" db="EMBL/GenBank/DDBJ databases">
        <title>Chromosome-level genome assembly of the freshwater bivalve Anodonta woodiana.</title>
        <authorList>
            <person name="Chen X."/>
        </authorList>
    </citation>
    <scope>NUCLEOTIDE SEQUENCE [LARGE SCALE GENOMIC DNA]</scope>
    <source>
        <strain evidence="1">MN2024</strain>
        <tissue evidence="1">Gills</tissue>
    </source>
</reference>
<feature type="non-terminal residue" evidence="1">
    <location>
        <position position="86"/>
    </location>
</feature>
<gene>
    <name evidence="1" type="ORF">ACJMK2_026874</name>
</gene>
<accession>A0ABD3XLF1</accession>
<keyword evidence="2" id="KW-1185">Reference proteome</keyword>
<organism evidence="1 2">
    <name type="scientific">Sinanodonta woodiana</name>
    <name type="common">Chinese pond mussel</name>
    <name type="synonym">Anodonta woodiana</name>
    <dbReference type="NCBI Taxonomy" id="1069815"/>
    <lineage>
        <taxon>Eukaryota</taxon>
        <taxon>Metazoa</taxon>
        <taxon>Spiralia</taxon>
        <taxon>Lophotrochozoa</taxon>
        <taxon>Mollusca</taxon>
        <taxon>Bivalvia</taxon>
        <taxon>Autobranchia</taxon>
        <taxon>Heteroconchia</taxon>
        <taxon>Palaeoheterodonta</taxon>
        <taxon>Unionida</taxon>
        <taxon>Unionoidea</taxon>
        <taxon>Unionidae</taxon>
        <taxon>Unioninae</taxon>
        <taxon>Sinanodonta</taxon>
    </lineage>
</organism>
<name>A0ABD3XLF1_SINWO</name>
<dbReference type="EMBL" id="JBJQND010000002">
    <property type="protein sequence ID" value="KAL3886917.1"/>
    <property type="molecule type" value="Genomic_DNA"/>
</dbReference>
<protein>
    <submittedName>
        <fullName evidence="1">Uncharacterized protein</fullName>
    </submittedName>
</protein>
<dbReference type="AlphaFoldDB" id="A0ABD3XLF1"/>